<comment type="subcellular location">
    <subcellularLocation>
        <location evidence="1">Nucleus</location>
    </subcellularLocation>
</comment>
<evidence type="ECO:0000256" key="5">
    <source>
        <dbReference type="ARBA" id="ARBA00023015"/>
    </source>
</evidence>
<dbReference type="AlphaFoldDB" id="A0A8J2L5L0"/>
<dbReference type="InterPro" id="IPR052035">
    <property type="entry name" value="ZnF_BED_domain_contain"/>
</dbReference>
<dbReference type="InterPro" id="IPR003656">
    <property type="entry name" value="Znf_BED"/>
</dbReference>
<evidence type="ECO:0000256" key="10">
    <source>
        <dbReference type="SAM" id="MobiDB-lite"/>
    </source>
</evidence>
<keyword evidence="8" id="KW-0539">Nucleus</keyword>
<dbReference type="EMBL" id="CAJVCH010540710">
    <property type="protein sequence ID" value="CAG7826673.1"/>
    <property type="molecule type" value="Genomic_DNA"/>
</dbReference>
<evidence type="ECO:0000256" key="9">
    <source>
        <dbReference type="PROSITE-ProRule" id="PRU00027"/>
    </source>
</evidence>
<evidence type="ECO:0000256" key="2">
    <source>
        <dbReference type="ARBA" id="ARBA00022723"/>
    </source>
</evidence>
<dbReference type="Pfam" id="PF02892">
    <property type="entry name" value="zf-BED"/>
    <property type="match status" value="1"/>
</dbReference>
<keyword evidence="4" id="KW-0862">Zinc</keyword>
<evidence type="ECO:0000256" key="8">
    <source>
        <dbReference type="ARBA" id="ARBA00023242"/>
    </source>
</evidence>
<organism evidence="12 13">
    <name type="scientific">Allacma fusca</name>
    <dbReference type="NCBI Taxonomy" id="39272"/>
    <lineage>
        <taxon>Eukaryota</taxon>
        <taxon>Metazoa</taxon>
        <taxon>Ecdysozoa</taxon>
        <taxon>Arthropoda</taxon>
        <taxon>Hexapoda</taxon>
        <taxon>Collembola</taxon>
        <taxon>Symphypleona</taxon>
        <taxon>Sminthuridae</taxon>
        <taxon>Allacma</taxon>
    </lineage>
</organism>
<dbReference type="GO" id="GO:0003677">
    <property type="term" value="F:DNA binding"/>
    <property type="evidence" value="ECO:0007669"/>
    <property type="project" value="UniProtKB-KW"/>
</dbReference>
<dbReference type="GO" id="GO:0008270">
    <property type="term" value="F:zinc ion binding"/>
    <property type="evidence" value="ECO:0007669"/>
    <property type="project" value="UniProtKB-KW"/>
</dbReference>
<keyword evidence="3 9" id="KW-0863">Zinc-finger</keyword>
<feature type="region of interest" description="Disordered" evidence="10">
    <location>
        <begin position="66"/>
        <end position="98"/>
    </location>
</feature>
<feature type="non-terminal residue" evidence="12">
    <location>
        <position position="809"/>
    </location>
</feature>
<dbReference type="PROSITE" id="PS50808">
    <property type="entry name" value="ZF_BED"/>
    <property type="match status" value="1"/>
</dbReference>
<reference evidence="12" key="1">
    <citation type="submission" date="2021-06" db="EMBL/GenBank/DDBJ databases">
        <authorList>
            <person name="Hodson N. C."/>
            <person name="Mongue J. A."/>
            <person name="Jaron S. K."/>
        </authorList>
    </citation>
    <scope>NUCLEOTIDE SEQUENCE</scope>
</reference>
<evidence type="ECO:0000259" key="11">
    <source>
        <dbReference type="PROSITE" id="PS50808"/>
    </source>
</evidence>
<dbReference type="GO" id="GO:0005634">
    <property type="term" value="C:nucleus"/>
    <property type="evidence" value="ECO:0007669"/>
    <property type="project" value="UniProtKB-SubCell"/>
</dbReference>
<protein>
    <recommendedName>
        <fullName evidence="11">BED-type domain-containing protein</fullName>
    </recommendedName>
</protein>
<keyword evidence="13" id="KW-1185">Reference proteome</keyword>
<dbReference type="InterPro" id="IPR008906">
    <property type="entry name" value="HATC_C_dom"/>
</dbReference>
<keyword evidence="6" id="KW-0238">DNA-binding</keyword>
<evidence type="ECO:0000256" key="1">
    <source>
        <dbReference type="ARBA" id="ARBA00004123"/>
    </source>
</evidence>
<dbReference type="Proteomes" id="UP000708208">
    <property type="component" value="Unassembled WGS sequence"/>
</dbReference>
<evidence type="ECO:0000313" key="12">
    <source>
        <dbReference type="EMBL" id="CAG7826673.1"/>
    </source>
</evidence>
<keyword evidence="7" id="KW-0804">Transcription</keyword>
<keyword evidence="5" id="KW-0805">Transcription regulation</keyword>
<comment type="caution">
    <text evidence="12">The sequence shown here is derived from an EMBL/GenBank/DDBJ whole genome shotgun (WGS) entry which is preliminary data.</text>
</comment>
<dbReference type="Pfam" id="PF05699">
    <property type="entry name" value="Dimer_Tnp_hAT"/>
    <property type="match status" value="1"/>
</dbReference>
<proteinExistence type="predicted"/>
<feature type="domain" description="BED-type" evidence="11">
    <location>
        <begin position="116"/>
        <end position="183"/>
    </location>
</feature>
<feature type="compositionally biased region" description="Polar residues" evidence="10">
    <location>
        <begin position="88"/>
        <end position="98"/>
    </location>
</feature>
<accession>A0A8J2L5L0</accession>
<evidence type="ECO:0000313" key="13">
    <source>
        <dbReference type="Proteomes" id="UP000708208"/>
    </source>
</evidence>
<dbReference type="PANTHER" id="PTHR46481">
    <property type="entry name" value="ZINC FINGER BED DOMAIN-CONTAINING PROTEIN 4"/>
    <property type="match status" value="1"/>
</dbReference>
<evidence type="ECO:0000256" key="4">
    <source>
        <dbReference type="ARBA" id="ARBA00022833"/>
    </source>
</evidence>
<evidence type="ECO:0000256" key="7">
    <source>
        <dbReference type="ARBA" id="ARBA00023163"/>
    </source>
</evidence>
<name>A0A8J2L5L0_9HEXA</name>
<evidence type="ECO:0000256" key="6">
    <source>
        <dbReference type="ARBA" id="ARBA00023125"/>
    </source>
</evidence>
<sequence>FNKSSLKSKPQETFTVNTSVQEYVDVPDISDVNEKDLTNEQVAQTANKICRTNWLNELSLKRKALQNANNSPEKRFRNSEDPEEFGTKDNQSSLSPHQNVSGIRVTFIKDYKIKCRQSKEAFDYSGHKFSVNNGEVNYNAEVGILATCKFCNRNYTYQNPSMGGTSNLIRHLKKCHGMEYDSIQKNIGSEVVPQNAIMSSWLGSSMHKNMYCLSDPTQKRFNASLQYCIARDKLPLNIVNGEGFKKLIRTLDARIDIPSRSTVERRLRKDFETKVIPGLKKLLNTVDKGIISWDGWKSRRKDSILGFKFHFIDSNWKLRKKTIAIKTLNEGQTGDDIKKCYDAVIEDLGLRGKIENIITDSGANMIKAFRTPQPVVNTEINTTTAEDHDSSSEEDSAVNEPSSMTEDIILYCETDSEDEQTNAEIDVESSSNLADKLAEVFDKTDGHLRCTAHQLQLAINKALEDRDAETFLVYINSVIHFFNNNTVYLAKLRKLSGKGLLRKATTRWNYWVDALNRIVEEPVFDAIKLLLENANSTFKGEKRKKLPRVITKSDFKKVKEMVAILKPFAQLTDELQGDGVTSSILIPSLVTKLKVLRSTEARFFESLKIKILGGVQARFAHILRNPVYLLATALDPRTKLNVFKLQDTGGLHLPSLAEAKRICSEFLCSPAQNFPERAPATSVDELDFLEAINHEVGQIHKSGDSIIYRSEFEQYLEENLLPSKDDILNFWRLKENQFPFLASAAKLYLAIPASSGSVERLFSELSAIGRSHRASICTSQFEMLVMYTEAESSKDIMDREKNQNSSVLI</sequence>
<gene>
    <name evidence="12" type="ORF">AFUS01_LOCUS36716</name>
</gene>
<keyword evidence="2" id="KW-0479">Metal-binding</keyword>
<dbReference type="OrthoDB" id="1607513at2759"/>
<dbReference type="PANTHER" id="PTHR46481:SF10">
    <property type="entry name" value="ZINC FINGER BED DOMAIN-CONTAINING PROTEIN 39"/>
    <property type="match status" value="1"/>
</dbReference>
<dbReference type="GO" id="GO:0046983">
    <property type="term" value="F:protein dimerization activity"/>
    <property type="evidence" value="ECO:0007669"/>
    <property type="project" value="InterPro"/>
</dbReference>
<evidence type="ECO:0000256" key="3">
    <source>
        <dbReference type="ARBA" id="ARBA00022771"/>
    </source>
</evidence>